<dbReference type="Gene3D" id="3.30.1490.270">
    <property type="match status" value="1"/>
</dbReference>
<sequence>MNDFINENKYNVLSMNGFSEFQKDMNDHNILDINGGVPILNIPGIIHQDFYEEIGNVSVRILGIIYKVVNETFSVEGKSLFKKMGFNEDEIDVFLKTFGDNTNLMSRCDVMLDQEKKDFKILEFNVDSSVGGMEIAQVNEHMLRLSLYKDYFNSNDFYFVDPLEEFAKMLYKNSKNMGVKTIAIVDSEEYIDGYVWSLGIMKSYLEKKGFSVVIGTQKDLELRDDFLFVNNKKIDLVYRVFLNEDVKSNYSSLLPMYEAYKNDNLIIVSGLHTEIYSNKIVFAMMYDKNVQSILSSDDVKLIEKCIPYTGLVEIGIKNYLIKNRDKLVLKPVSGYGGHGIYLGWEYDEDAWEEVISQIIEDRTKYIFQERVYPAEEFQLKVVENRCVSEKYISTWGFYIFDNKLCGSMYRGQNVSSGEVVNAAQGAGMTSVFIEKEDL</sequence>
<keyword evidence="3" id="KW-1185">Reference proteome</keyword>
<dbReference type="GO" id="GO:0004363">
    <property type="term" value="F:glutathione synthase activity"/>
    <property type="evidence" value="ECO:0007669"/>
    <property type="project" value="InterPro"/>
</dbReference>
<dbReference type="GO" id="GO:0005524">
    <property type="term" value="F:ATP binding"/>
    <property type="evidence" value="ECO:0007669"/>
    <property type="project" value="InterPro"/>
</dbReference>
<protein>
    <recommendedName>
        <fullName evidence="1">Circularly permuted ATP-grasp type 2 domain-containing protein</fullName>
    </recommendedName>
</protein>
<reference evidence="3" key="1">
    <citation type="submission" date="2016-09" db="EMBL/GenBank/DDBJ databases">
        <authorList>
            <person name="Gulvik C.A."/>
        </authorList>
    </citation>
    <scope>NUCLEOTIDE SEQUENCE [LARGE SCALE GENOMIC DNA]</scope>
    <source>
        <strain evidence="3">LMG 8895</strain>
    </source>
</reference>
<evidence type="ECO:0000313" key="3">
    <source>
        <dbReference type="Proteomes" id="UP000095094"/>
    </source>
</evidence>
<comment type="caution">
    <text evidence="2">The sequence shown here is derived from an EMBL/GenBank/DDBJ whole genome shotgun (WGS) entry which is preliminary data.</text>
</comment>
<dbReference type="InterPro" id="IPR025841">
    <property type="entry name" value="CP_ATPgrasp_2"/>
</dbReference>
<name>A0A1E5G8T4_9ENTE</name>
<dbReference type="Proteomes" id="UP000095094">
    <property type="component" value="Unassembled WGS sequence"/>
</dbReference>
<dbReference type="OrthoDB" id="9765517at2"/>
<proteinExistence type="predicted"/>
<feature type="domain" description="Circularly permuted ATP-grasp type 2" evidence="1">
    <location>
        <begin position="209"/>
        <end position="379"/>
    </location>
</feature>
<dbReference type="Pfam" id="PF14403">
    <property type="entry name" value="CP_ATPgrasp_2"/>
    <property type="match status" value="1"/>
</dbReference>
<dbReference type="RefSeq" id="WP_069664792.1">
    <property type="nucleotide sequence ID" value="NZ_JBHUJJ010000001.1"/>
</dbReference>
<evidence type="ECO:0000259" key="1">
    <source>
        <dbReference type="Pfam" id="PF14403"/>
    </source>
</evidence>
<dbReference type="SUPFAM" id="SSF56059">
    <property type="entry name" value="Glutathione synthetase ATP-binding domain-like"/>
    <property type="match status" value="1"/>
</dbReference>
<dbReference type="AlphaFoldDB" id="A0A1E5G8T4"/>
<organism evidence="2 3">
    <name type="scientific">Enterococcus termitis</name>
    <dbReference type="NCBI Taxonomy" id="332950"/>
    <lineage>
        <taxon>Bacteria</taxon>
        <taxon>Bacillati</taxon>
        <taxon>Bacillota</taxon>
        <taxon>Bacilli</taxon>
        <taxon>Lactobacillales</taxon>
        <taxon>Enterococcaceae</taxon>
        <taxon>Enterococcus</taxon>
    </lineage>
</organism>
<gene>
    <name evidence="2" type="ORF">BCR25_11055</name>
</gene>
<accession>A0A1E5G8T4</accession>
<dbReference type="EMBL" id="MIJY01000045">
    <property type="protein sequence ID" value="OEG09102.1"/>
    <property type="molecule type" value="Genomic_DNA"/>
</dbReference>
<evidence type="ECO:0000313" key="2">
    <source>
        <dbReference type="EMBL" id="OEG09102.1"/>
    </source>
</evidence>